<gene>
    <name evidence="1" type="ORF">GCM10008955_33520</name>
</gene>
<dbReference type="EMBL" id="BMPP01000016">
    <property type="protein sequence ID" value="GGK36939.1"/>
    <property type="molecule type" value="Genomic_DNA"/>
</dbReference>
<dbReference type="Proteomes" id="UP000647587">
    <property type="component" value="Unassembled WGS sequence"/>
</dbReference>
<evidence type="ECO:0000313" key="1">
    <source>
        <dbReference type="EMBL" id="GGK36939.1"/>
    </source>
</evidence>
<sequence>MPADLNGLRELGVDHLRDALCVPGVAKVPEDDREFVTAHAGHEVAGANRLVERPGHFLVQFVANIMTQGVVDLLEAVEVDEQDAERCVFARLECALDLRLEMRPVRQPGQGVMGRPEPPLIRTWC</sequence>
<reference evidence="2" key="1">
    <citation type="journal article" date="2019" name="Int. J. Syst. Evol. Microbiol.">
        <title>The Global Catalogue of Microorganisms (GCM) 10K type strain sequencing project: providing services to taxonomists for standard genome sequencing and annotation.</title>
        <authorList>
            <consortium name="The Broad Institute Genomics Platform"/>
            <consortium name="The Broad Institute Genome Sequencing Center for Infectious Disease"/>
            <person name="Wu L."/>
            <person name="Ma J."/>
        </authorList>
    </citation>
    <scope>NUCLEOTIDE SEQUENCE [LARGE SCALE GENOMIC DNA]</scope>
    <source>
        <strain evidence="2">JCM 30331</strain>
    </source>
</reference>
<evidence type="ECO:0000313" key="2">
    <source>
        <dbReference type="Proteomes" id="UP000647587"/>
    </source>
</evidence>
<comment type="caution">
    <text evidence="1">The sequence shown here is derived from an EMBL/GenBank/DDBJ whole genome shotgun (WGS) entry which is preliminary data.</text>
</comment>
<accession>A0ABQ2F0W9</accession>
<proteinExistence type="predicted"/>
<name>A0ABQ2F0W9_9DEIO</name>
<organism evidence="1 2">
    <name type="scientific">Deinococcus malanensis</name>
    <dbReference type="NCBI Taxonomy" id="1706855"/>
    <lineage>
        <taxon>Bacteria</taxon>
        <taxon>Thermotogati</taxon>
        <taxon>Deinococcota</taxon>
        <taxon>Deinococci</taxon>
        <taxon>Deinococcales</taxon>
        <taxon>Deinococcaceae</taxon>
        <taxon>Deinococcus</taxon>
    </lineage>
</organism>
<protein>
    <submittedName>
        <fullName evidence="1">Uncharacterized protein</fullName>
    </submittedName>
</protein>
<keyword evidence="2" id="KW-1185">Reference proteome</keyword>